<dbReference type="PANTHER" id="PTHR31241">
    <property type="entry name" value="DEHYDRATION-RESPONSIVE ELEMENT-BINDING PROTEIN 2C"/>
    <property type="match status" value="1"/>
</dbReference>
<evidence type="ECO:0000256" key="4">
    <source>
        <dbReference type="ARBA" id="ARBA00023163"/>
    </source>
</evidence>
<sequence>MEISELHLPLNPSNPNDPQETKPTAPTATITTPSQTPNNSSSSSDNNNNNSNSSNCTAEKTINNRKCKGKGGPDNNKFRYRGVRQRSWGKWVAEIREPRKRTRKWLGTFATAEDAARAYDRAALILYGSRAQLNLQPSISVNSNSSTSSSRGGSSSSSSSTTQNLRPLLPRPSGFTFSSGSRFPVVFNGLNNNNNNFTAAAAAASGFVPFGVYPLSNGNNNIVAPTPVQFHHQYSPQALQIQQQQQQQQSHHRRQKVDESGGTSSIRLASPHQNNNNTDTNDNNHHHHVPGNVHNHHQQDNCMVMEEIFKDDNPLVASSTLSNSEVGIDAVADPDPEAGIGSMWSSLTNEEEYPVSLWDYNYNDPYFCLSFEEI</sequence>
<organism evidence="9 10">
    <name type="scientific">Stylosanthes scabra</name>
    <dbReference type="NCBI Taxonomy" id="79078"/>
    <lineage>
        <taxon>Eukaryota</taxon>
        <taxon>Viridiplantae</taxon>
        <taxon>Streptophyta</taxon>
        <taxon>Embryophyta</taxon>
        <taxon>Tracheophyta</taxon>
        <taxon>Spermatophyta</taxon>
        <taxon>Magnoliopsida</taxon>
        <taxon>eudicotyledons</taxon>
        <taxon>Gunneridae</taxon>
        <taxon>Pentapetalae</taxon>
        <taxon>rosids</taxon>
        <taxon>fabids</taxon>
        <taxon>Fabales</taxon>
        <taxon>Fabaceae</taxon>
        <taxon>Papilionoideae</taxon>
        <taxon>50 kb inversion clade</taxon>
        <taxon>dalbergioids sensu lato</taxon>
        <taxon>Dalbergieae</taxon>
        <taxon>Pterocarpus clade</taxon>
        <taxon>Stylosanthes</taxon>
    </lineage>
</organism>
<feature type="domain" description="AP2/ERF" evidence="8">
    <location>
        <begin position="79"/>
        <end position="136"/>
    </location>
</feature>
<keyword evidence="5" id="KW-0539">Nucleus</keyword>
<dbReference type="CDD" id="cd00018">
    <property type="entry name" value="AP2"/>
    <property type="match status" value="1"/>
</dbReference>
<dbReference type="InterPro" id="IPR001471">
    <property type="entry name" value="AP2/ERF_dom"/>
</dbReference>
<dbReference type="InterPro" id="IPR016177">
    <property type="entry name" value="DNA-bd_dom_sf"/>
</dbReference>
<dbReference type="Proteomes" id="UP001341840">
    <property type="component" value="Unassembled WGS sequence"/>
</dbReference>
<name>A0ABU6Q5Y7_9FABA</name>
<comment type="subcellular location">
    <subcellularLocation>
        <location evidence="1">Nucleus</location>
    </subcellularLocation>
</comment>
<dbReference type="Gene3D" id="3.30.730.10">
    <property type="entry name" value="AP2/ERF domain"/>
    <property type="match status" value="1"/>
</dbReference>
<feature type="compositionally biased region" description="Polar residues" evidence="7">
    <location>
        <begin position="261"/>
        <end position="273"/>
    </location>
</feature>
<feature type="region of interest" description="Disordered" evidence="7">
    <location>
        <begin position="1"/>
        <end position="81"/>
    </location>
</feature>
<evidence type="ECO:0000256" key="7">
    <source>
        <dbReference type="SAM" id="MobiDB-lite"/>
    </source>
</evidence>
<dbReference type="InterPro" id="IPR036955">
    <property type="entry name" value="AP2/ERF_dom_sf"/>
</dbReference>
<accession>A0ABU6Q5Y7</accession>
<dbReference type="EMBL" id="JASCZI010000031">
    <property type="protein sequence ID" value="MED6107257.1"/>
    <property type="molecule type" value="Genomic_DNA"/>
</dbReference>
<reference evidence="9 10" key="1">
    <citation type="journal article" date="2023" name="Plants (Basel)">
        <title>Bridging the Gap: Combining Genomics and Transcriptomics Approaches to Understand Stylosanthes scabra, an Orphan Legume from the Brazilian Caatinga.</title>
        <authorList>
            <person name="Ferreira-Neto J.R.C."/>
            <person name="da Silva M.D."/>
            <person name="Binneck E."/>
            <person name="de Melo N.F."/>
            <person name="da Silva R.H."/>
            <person name="de Melo A.L.T.M."/>
            <person name="Pandolfi V."/>
            <person name="Bustamante F.O."/>
            <person name="Brasileiro-Vidal A.C."/>
            <person name="Benko-Iseppon A.M."/>
        </authorList>
    </citation>
    <scope>NUCLEOTIDE SEQUENCE [LARGE SCALE GENOMIC DNA]</scope>
    <source>
        <tissue evidence="9">Leaves</tissue>
    </source>
</reference>
<evidence type="ECO:0000313" key="10">
    <source>
        <dbReference type="Proteomes" id="UP001341840"/>
    </source>
</evidence>
<feature type="region of interest" description="Disordered" evidence="7">
    <location>
        <begin position="139"/>
        <end position="173"/>
    </location>
</feature>
<feature type="compositionally biased region" description="Low complexity" evidence="7">
    <location>
        <begin position="139"/>
        <end position="161"/>
    </location>
</feature>
<dbReference type="SUPFAM" id="SSF54171">
    <property type="entry name" value="DNA-binding domain"/>
    <property type="match status" value="1"/>
</dbReference>
<proteinExistence type="inferred from homology"/>
<gene>
    <name evidence="9" type="primary">ABI4_1</name>
    <name evidence="9" type="ORF">PIB30_012379</name>
</gene>
<feature type="region of interest" description="Disordered" evidence="7">
    <location>
        <begin position="237"/>
        <end position="297"/>
    </location>
</feature>
<dbReference type="PROSITE" id="PS51032">
    <property type="entry name" value="AP2_ERF"/>
    <property type="match status" value="1"/>
</dbReference>
<dbReference type="PRINTS" id="PR00367">
    <property type="entry name" value="ETHRSPELEMNT"/>
</dbReference>
<comment type="similarity">
    <text evidence="6">Belongs to the AP2/ERF transcription factor family. ERF subfamily.</text>
</comment>
<dbReference type="SMART" id="SM00380">
    <property type="entry name" value="AP2"/>
    <property type="match status" value="1"/>
</dbReference>
<keyword evidence="3" id="KW-0238">DNA-binding</keyword>
<evidence type="ECO:0000256" key="3">
    <source>
        <dbReference type="ARBA" id="ARBA00023125"/>
    </source>
</evidence>
<evidence type="ECO:0000256" key="6">
    <source>
        <dbReference type="ARBA" id="ARBA00024343"/>
    </source>
</evidence>
<feature type="compositionally biased region" description="Low complexity" evidence="7">
    <location>
        <begin position="237"/>
        <end position="249"/>
    </location>
</feature>
<evidence type="ECO:0000313" key="9">
    <source>
        <dbReference type="EMBL" id="MED6107257.1"/>
    </source>
</evidence>
<evidence type="ECO:0000256" key="5">
    <source>
        <dbReference type="ARBA" id="ARBA00023242"/>
    </source>
</evidence>
<comment type="caution">
    <text evidence="9">The sequence shown here is derived from an EMBL/GenBank/DDBJ whole genome shotgun (WGS) entry which is preliminary data.</text>
</comment>
<evidence type="ECO:0000256" key="1">
    <source>
        <dbReference type="ARBA" id="ARBA00004123"/>
    </source>
</evidence>
<dbReference type="PANTHER" id="PTHR31241:SF24">
    <property type="entry name" value="ETHYLENE-RESPONSIVE TRANSCRIPTION FACTOR ABI4"/>
    <property type="match status" value="1"/>
</dbReference>
<keyword evidence="4" id="KW-0804">Transcription</keyword>
<dbReference type="Pfam" id="PF00847">
    <property type="entry name" value="AP2"/>
    <property type="match status" value="1"/>
</dbReference>
<keyword evidence="10" id="KW-1185">Reference proteome</keyword>
<keyword evidence="2" id="KW-0805">Transcription regulation</keyword>
<protein>
    <submittedName>
        <fullName evidence="9">Ethylene-responsive transcription factor</fullName>
    </submittedName>
</protein>
<evidence type="ECO:0000259" key="8">
    <source>
        <dbReference type="PROSITE" id="PS51032"/>
    </source>
</evidence>
<feature type="compositionally biased region" description="Low complexity" evidence="7">
    <location>
        <begin position="21"/>
        <end position="55"/>
    </location>
</feature>
<evidence type="ECO:0000256" key="2">
    <source>
        <dbReference type="ARBA" id="ARBA00023015"/>
    </source>
</evidence>